<sequence length="205" mass="20938">MAVLACAIAVTGCVAERRDRPHATPPAYNAPAAAAAGEPAAVDGSAADPAASAPSPGASTLRLTETQVGSFTLGSAKLAQVLPALESTLGKPTETATIPCTGRPAKLHMVRWQGLTLTFDTGVAGTPLMWWRVKTATRPATLTLDAGKSWTTTFQALQAAGGDLPDLTGDALVGQHWGYTFPSIDPKPTDQSIGVIGGTFTPCGE</sequence>
<dbReference type="AlphaFoldDB" id="A0A4Q9KPZ3"/>
<evidence type="ECO:0000313" key="3">
    <source>
        <dbReference type="Proteomes" id="UP000291933"/>
    </source>
</evidence>
<proteinExistence type="predicted"/>
<keyword evidence="3" id="KW-1185">Reference proteome</keyword>
<dbReference type="RefSeq" id="WP_131170523.1">
    <property type="nucleotide sequence ID" value="NZ_SDMR01000001.1"/>
</dbReference>
<comment type="caution">
    <text evidence="2">The sequence shown here is derived from an EMBL/GenBank/DDBJ whole genome shotgun (WGS) entry which is preliminary data.</text>
</comment>
<dbReference type="EMBL" id="SDMR01000001">
    <property type="protein sequence ID" value="TBT96110.1"/>
    <property type="molecule type" value="Genomic_DNA"/>
</dbReference>
<organism evidence="2 3">
    <name type="scientific">Propioniciclava tarda</name>
    <dbReference type="NCBI Taxonomy" id="433330"/>
    <lineage>
        <taxon>Bacteria</taxon>
        <taxon>Bacillati</taxon>
        <taxon>Actinomycetota</taxon>
        <taxon>Actinomycetes</taxon>
        <taxon>Propionibacteriales</taxon>
        <taxon>Propionibacteriaceae</taxon>
        <taxon>Propioniciclava</taxon>
    </lineage>
</organism>
<evidence type="ECO:0000256" key="1">
    <source>
        <dbReference type="SAM" id="MobiDB-lite"/>
    </source>
</evidence>
<dbReference type="Proteomes" id="UP000291933">
    <property type="component" value="Unassembled WGS sequence"/>
</dbReference>
<accession>A0A4Q9KPZ3</accession>
<protein>
    <submittedName>
        <fullName evidence="2">Uncharacterized protein</fullName>
    </submittedName>
</protein>
<evidence type="ECO:0000313" key="2">
    <source>
        <dbReference type="EMBL" id="TBT96110.1"/>
    </source>
</evidence>
<name>A0A4Q9KPZ3_PROTD</name>
<reference evidence="2 3" key="1">
    <citation type="submission" date="2019-01" db="EMBL/GenBank/DDBJ databases">
        <title>Lactibacter flavus gen. nov., sp. nov., a novel bacterium of the family Propionibacteriaceae isolated from raw milk and dairy products.</title>
        <authorList>
            <person name="Huptas C."/>
            <person name="Wenning M."/>
            <person name="Breitenwieser F."/>
            <person name="Doll E."/>
            <person name="Von Neubeck M."/>
            <person name="Busse H.-J."/>
            <person name="Scherer S."/>
        </authorList>
    </citation>
    <scope>NUCLEOTIDE SEQUENCE [LARGE SCALE GENOMIC DNA]</scope>
    <source>
        <strain evidence="2 3">DSM 22130</strain>
    </source>
</reference>
<feature type="region of interest" description="Disordered" evidence="1">
    <location>
        <begin position="39"/>
        <end position="59"/>
    </location>
</feature>
<gene>
    <name evidence="2" type="ORF">ET996_00055</name>
</gene>